<evidence type="ECO:0008006" key="3">
    <source>
        <dbReference type="Google" id="ProtNLM"/>
    </source>
</evidence>
<evidence type="ECO:0000313" key="2">
    <source>
        <dbReference type="Proteomes" id="UP001155027"/>
    </source>
</evidence>
<sequence length="327" mass="36808">MAEGPYRPTLDVLRKQRGDMNLSDWGYYLYLRKLASQLYGNEATSEQALWTWFMMMKSGYAARVGYREGEVFLMLPIDQTVFGWPQMHIGGQRYYLMVEEAGGSLRTYEGQHGNASQSLQLREGALPDMPEEKATRTVEFSFQGERHSLDIAHNPSAAEYLRAYPKVDLNVLFSAGVSPEAQASLKESLRPLTQGRPPRESLNLLLTFAQSVTDYKRDQDHFGEERFLFPEESLASDYSDCEDRAVLMAYLTRELLGRDVVGLKWPKHVALAVRTGDGLEATEEDRTITSGGETYIYADPTYVGSSLGMEMPLIEGKKPEIIGSSEP</sequence>
<evidence type="ECO:0000313" key="1">
    <source>
        <dbReference type="EMBL" id="MCS3679276.1"/>
    </source>
</evidence>
<proteinExistence type="predicted"/>
<accession>A0A9X2TI08</accession>
<organism evidence="1 2">
    <name type="scientific">Salinibacter ruber</name>
    <dbReference type="NCBI Taxonomy" id="146919"/>
    <lineage>
        <taxon>Bacteria</taxon>
        <taxon>Pseudomonadati</taxon>
        <taxon>Rhodothermota</taxon>
        <taxon>Rhodothermia</taxon>
        <taxon>Rhodothermales</taxon>
        <taxon>Salinibacteraceae</taxon>
        <taxon>Salinibacter</taxon>
    </lineage>
</organism>
<dbReference type="EMBL" id="JANUAU010000016">
    <property type="protein sequence ID" value="MCS3679276.1"/>
    <property type="molecule type" value="Genomic_DNA"/>
</dbReference>
<dbReference type="Gene3D" id="3.10.620.30">
    <property type="match status" value="1"/>
</dbReference>
<reference evidence="1" key="1">
    <citation type="submission" date="2022-08" db="EMBL/GenBank/DDBJ databases">
        <title>Genomic Encyclopedia of Type Strains, Phase V (KMG-V): Genome sequencing to study the core and pangenomes of soil and plant-associated prokaryotes.</title>
        <authorList>
            <person name="Whitman W."/>
        </authorList>
    </citation>
    <scope>NUCLEOTIDE SEQUENCE</scope>
    <source>
        <strain evidence="1">0</strain>
    </source>
</reference>
<protein>
    <recommendedName>
        <fullName evidence="3">Transglutaminase-like domain-containing protein</fullName>
    </recommendedName>
</protein>
<gene>
    <name evidence="1" type="ORF">GGP71_003226</name>
</gene>
<dbReference type="AlphaFoldDB" id="A0A9X2TI08"/>
<dbReference type="Proteomes" id="UP001155027">
    <property type="component" value="Unassembled WGS sequence"/>
</dbReference>
<comment type="caution">
    <text evidence="1">The sequence shown here is derived from an EMBL/GenBank/DDBJ whole genome shotgun (WGS) entry which is preliminary data.</text>
</comment>
<name>A0A9X2TI08_9BACT</name>